<dbReference type="OrthoDB" id="9795355at2"/>
<dbReference type="SUPFAM" id="SSF74650">
    <property type="entry name" value="Galactose mutarotase-like"/>
    <property type="match status" value="1"/>
</dbReference>
<dbReference type="AlphaFoldDB" id="A0A0H4WR91"/>
<organism evidence="1 2">
    <name type="scientific">Pseudomyxococcus hansupus</name>
    <dbReference type="NCBI Taxonomy" id="1297742"/>
    <lineage>
        <taxon>Bacteria</taxon>
        <taxon>Pseudomonadati</taxon>
        <taxon>Myxococcota</taxon>
        <taxon>Myxococcia</taxon>
        <taxon>Myxococcales</taxon>
        <taxon>Cystobacterineae</taxon>
        <taxon>Myxococcaceae</taxon>
        <taxon>Pseudomyxococcus</taxon>
    </lineage>
</organism>
<evidence type="ECO:0000313" key="2">
    <source>
        <dbReference type="Proteomes" id="UP000009026"/>
    </source>
</evidence>
<dbReference type="InterPro" id="IPR014718">
    <property type="entry name" value="GH-type_carb-bd"/>
</dbReference>
<sequence>MNGPFPGIAGLDTYALVNGGCRVEVIPSRGAIVTRMCVDGDELLYVDEATVADPAKNVRGGIPVLFPIAGPLPGDTYSVEGRTYSLPQHGFARKLPWQVRQADASRLVVALSSSEETLRHFPWRFAARLSFSLVGTRLTLEFEVENQDTRPLPLHLGFHPYFRVPAAAKSQARVDTNATRAWDNWRGREVAFTGLDLTEEEVDLHLKDHSKPGTTLERGPGLKPIRLSWSPEYHVLVVWTQRGKDFVCVEPWTAAKGALATGEGLPSVQPGARASLVFHIEG</sequence>
<gene>
    <name evidence="1" type="ORF">A176_001005</name>
</gene>
<dbReference type="PANTHER" id="PTHR11122:SF13">
    <property type="entry name" value="GLUCOSE-6-PHOSPHATE 1-EPIMERASE"/>
    <property type="match status" value="1"/>
</dbReference>
<dbReference type="Pfam" id="PF01263">
    <property type="entry name" value="Aldose_epim"/>
    <property type="match status" value="1"/>
</dbReference>
<dbReference type="CDD" id="cd09025">
    <property type="entry name" value="Aldose_epim_Slr1438"/>
    <property type="match status" value="1"/>
</dbReference>
<dbReference type="Proteomes" id="UP000009026">
    <property type="component" value="Chromosome"/>
</dbReference>
<dbReference type="GO" id="GO:0005975">
    <property type="term" value="P:carbohydrate metabolic process"/>
    <property type="evidence" value="ECO:0007669"/>
    <property type="project" value="InterPro"/>
</dbReference>
<dbReference type="STRING" id="1297742.A176_001005"/>
<dbReference type="GO" id="GO:0030246">
    <property type="term" value="F:carbohydrate binding"/>
    <property type="evidence" value="ECO:0007669"/>
    <property type="project" value="InterPro"/>
</dbReference>
<dbReference type="EMBL" id="CP012109">
    <property type="protein sequence ID" value="AKQ64093.1"/>
    <property type="molecule type" value="Genomic_DNA"/>
</dbReference>
<dbReference type="eggNOG" id="COG2017">
    <property type="taxonomic scope" value="Bacteria"/>
</dbReference>
<dbReference type="InterPro" id="IPR011013">
    <property type="entry name" value="Gal_mutarotase_sf_dom"/>
</dbReference>
<dbReference type="Gene3D" id="2.70.98.10">
    <property type="match status" value="1"/>
</dbReference>
<reference evidence="1 2" key="1">
    <citation type="journal article" date="2016" name="PLoS ONE">
        <title>Complete Genome Sequence and Comparative Genomics of a Novel Myxobacterium Myxococcus hansupus.</title>
        <authorList>
            <person name="Sharma G."/>
            <person name="Narwani T."/>
            <person name="Subramanian S."/>
        </authorList>
    </citation>
    <scope>NUCLEOTIDE SEQUENCE [LARGE SCALE GENOMIC DNA]</scope>
    <source>
        <strain evidence="2">mixupus</strain>
    </source>
</reference>
<dbReference type="PANTHER" id="PTHR11122">
    <property type="entry name" value="APOSPORY-ASSOCIATED PROTEIN C-RELATED"/>
    <property type="match status" value="1"/>
</dbReference>
<dbReference type="KEGG" id="mym:A176_001005"/>
<keyword evidence="2" id="KW-1185">Reference proteome</keyword>
<dbReference type="GO" id="GO:0016853">
    <property type="term" value="F:isomerase activity"/>
    <property type="evidence" value="ECO:0007669"/>
    <property type="project" value="InterPro"/>
</dbReference>
<dbReference type="PATRIC" id="fig|1297742.4.peg.1020"/>
<evidence type="ECO:0000313" key="1">
    <source>
        <dbReference type="EMBL" id="AKQ64093.1"/>
    </source>
</evidence>
<name>A0A0H4WR91_9BACT</name>
<protein>
    <submittedName>
        <fullName evidence="1">Aldose 1-epimerase family protein</fullName>
    </submittedName>
</protein>
<accession>A0A0H4WR91</accession>
<dbReference type="RefSeq" id="WP_002640461.1">
    <property type="nucleotide sequence ID" value="NZ_CP012109.1"/>
</dbReference>
<dbReference type="InterPro" id="IPR008183">
    <property type="entry name" value="Aldose_1/G6P_1-epimerase"/>
</dbReference>
<proteinExistence type="predicted"/>